<evidence type="ECO:0000313" key="3">
    <source>
        <dbReference type="EMBL" id="CAD8922823.1"/>
    </source>
</evidence>
<protein>
    <recommendedName>
        <fullName evidence="2">DSBA-like thioredoxin domain-containing protein</fullName>
    </recommendedName>
</protein>
<organism evidence="3">
    <name type="scientific">Bicosoecida sp. CB-2014</name>
    <dbReference type="NCBI Taxonomy" id="1486930"/>
    <lineage>
        <taxon>Eukaryota</taxon>
        <taxon>Sar</taxon>
        <taxon>Stramenopiles</taxon>
        <taxon>Bigyra</taxon>
        <taxon>Opalozoa</taxon>
        <taxon>Bicosoecida</taxon>
    </lineage>
</organism>
<feature type="region of interest" description="Disordered" evidence="1">
    <location>
        <begin position="187"/>
        <end position="219"/>
    </location>
</feature>
<dbReference type="InterPro" id="IPR036249">
    <property type="entry name" value="Thioredoxin-like_sf"/>
</dbReference>
<dbReference type="PANTHER" id="PTHR13887">
    <property type="entry name" value="GLUTATHIONE S-TRANSFERASE KAPPA"/>
    <property type="match status" value="1"/>
</dbReference>
<sequence>MREAGPKLGLTFDVEWWPFQLDPTLPKEGVDKLEHYRRKFGEFRVNTMVPRMKQVGRAHGLEFNYGGRVSNTLDSHRLQLWAERTGGRPKADALREILFRTYFKDNGDIGDAATLAAAAREAGLEGAEDFLATDDLLDVTVRLAEQKRREYGVNGVPFFVLDNRVAFSGAQDAKTIVHIMEQIVKPEGDAADDDDGGDGDDGGAAGRAAGAARGGASGL</sequence>
<dbReference type="SUPFAM" id="SSF52833">
    <property type="entry name" value="Thioredoxin-like"/>
    <property type="match status" value="1"/>
</dbReference>
<evidence type="ECO:0000256" key="1">
    <source>
        <dbReference type="SAM" id="MobiDB-lite"/>
    </source>
</evidence>
<dbReference type="InterPro" id="IPR001853">
    <property type="entry name" value="DSBA-like_thioredoxin_dom"/>
</dbReference>
<dbReference type="PANTHER" id="PTHR13887:SF41">
    <property type="entry name" value="THIOREDOXIN SUPERFAMILY PROTEIN"/>
    <property type="match status" value="1"/>
</dbReference>
<name>A0A7S1CLV5_9STRA</name>
<gene>
    <name evidence="3" type="ORF">BSP0115_LOCUS16086</name>
</gene>
<feature type="domain" description="DSBA-like thioredoxin" evidence="2">
    <location>
        <begin position="12"/>
        <end position="178"/>
    </location>
</feature>
<feature type="compositionally biased region" description="Acidic residues" evidence="1">
    <location>
        <begin position="189"/>
        <end position="201"/>
    </location>
</feature>
<reference evidence="3" key="1">
    <citation type="submission" date="2021-01" db="EMBL/GenBank/DDBJ databases">
        <authorList>
            <person name="Corre E."/>
            <person name="Pelletier E."/>
            <person name="Niang G."/>
            <person name="Scheremetjew M."/>
            <person name="Finn R."/>
            <person name="Kale V."/>
            <person name="Holt S."/>
            <person name="Cochrane G."/>
            <person name="Meng A."/>
            <person name="Brown T."/>
            <person name="Cohen L."/>
        </authorList>
    </citation>
    <scope>NUCLEOTIDE SEQUENCE</scope>
    <source>
        <strain evidence="3">Ms1</strain>
    </source>
</reference>
<dbReference type="CDD" id="cd03024">
    <property type="entry name" value="DsbA_FrnE"/>
    <property type="match status" value="1"/>
</dbReference>
<dbReference type="GO" id="GO:0016491">
    <property type="term" value="F:oxidoreductase activity"/>
    <property type="evidence" value="ECO:0007669"/>
    <property type="project" value="InterPro"/>
</dbReference>
<dbReference type="Pfam" id="PF01323">
    <property type="entry name" value="DSBA"/>
    <property type="match status" value="1"/>
</dbReference>
<accession>A0A7S1CLV5</accession>
<evidence type="ECO:0000259" key="2">
    <source>
        <dbReference type="Pfam" id="PF01323"/>
    </source>
</evidence>
<proteinExistence type="predicted"/>
<dbReference type="Gene3D" id="3.40.30.10">
    <property type="entry name" value="Glutaredoxin"/>
    <property type="match status" value="1"/>
</dbReference>
<dbReference type="AlphaFoldDB" id="A0A7S1CLV5"/>
<dbReference type="EMBL" id="HBFS01024013">
    <property type="protein sequence ID" value="CAD8922823.1"/>
    <property type="molecule type" value="Transcribed_RNA"/>
</dbReference>